<keyword evidence="4" id="KW-1185">Reference proteome</keyword>
<dbReference type="Gene3D" id="3.40.50.720">
    <property type="entry name" value="NAD(P)-binding Rossmann-like Domain"/>
    <property type="match status" value="1"/>
</dbReference>
<reference evidence="2 4" key="2">
    <citation type="submission" date="2015-09" db="EMBL/GenBank/DDBJ databases">
        <authorList>
            <person name="Rodrigo-Torres L."/>
            <person name="Arahal D.R."/>
        </authorList>
    </citation>
    <scope>NUCLEOTIDE SEQUENCE [LARGE SCALE GENOMIC DNA]</scope>
    <source>
        <strain evidence="2 4">CECT 5118</strain>
    </source>
</reference>
<sequence>MTEKSCLIIGGGRGMGASTAREMHARDYKLALMSPSESCETLATELGGVALRGKAENAEDTKAIFDLAMERYGRIDACLIHVGGPPKGDLLEIPEEDWDRANEMILKPVIRMAKLLTPVMEAQGGGSIVNITTFSAFEPSLTFPTSSVYRVGVSSFTKLYSDRYGPANIRMNCLLPGFTDSLDLPQKFADMSALGRLARAEEQAKAAAFLLTDDSSYITGQSLRVDGGVTKHM</sequence>
<dbReference type="EC" id="1.1.1.100" evidence="3"/>
<dbReference type="InterPro" id="IPR002347">
    <property type="entry name" value="SDR_fam"/>
</dbReference>
<evidence type="ECO:0000313" key="2">
    <source>
        <dbReference type="EMBL" id="CUH70220.1"/>
    </source>
</evidence>
<proteinExistence type="inferred from homology"/>
<dbReference type="PANTHER" id="PTHR42760">
    <property type="entry name" value="SHORT-CHAIN DEHYDROGENASES/REDUCTASES FAMILY MEMBER"/>
    <property type="match status" value="1"/>
</dbReference>
<gene>
    <name evidence="3" type="primary">fabG_5</name>
    <name evidence="2" type="synonym">fabG_13</name>
    <name evidence="2" type="ORF">TL5118_04195</name>
    <name evidence="3" type="ORF">TL5120_01642</name>
</gene>
<accession>A0A0P1G9M7</accession>
<evidence type="ECO:0000256" key="1">
    <source>
        <dbReference type="ARBA" id="ARBA00006484"/>
    </source>
</evidence>
<dbReference type="OrthoDB" id="7257744at2"/>
<dbReference type="RefSeq" id="WP_058243116.1">
    <property type="nucleotide sequence ID" value="NZ_CYSB01000048.1"/>
</dbReference>
<dbReference type="PANTHER" id="PTHR42760:SF135">
    <property type="entry name" value="BLL7886 PROTEIN"/>
    <property type="match status" value="1"/>
</dbReference>
<name>A0A0P1G9M7_9RHOB</name>
<keyword evidence="3" id="KW-0560">Oxidoreductase</keyword>
<comment type="similarity">
    <text evidence="1">Belongs to the short-chain dehydrogenases/reductases (SDR) family.</text>
</comment>
<organism evidence="3 5">
    <name type="scientific">Thalassovita autumnalis</name>
    <dbReference type="NCBI Taxonomy" id="2072972"/>
    <lineage>
        <taxon>Bacteria</taxon>
        <taxon>Pseudomonadati</taxon>
        <taxon>Pseudomonadota</taxon>
        <taxon>Alphaproteobacteria</taxon>
        <taxon>Rhodobacterales</taxon>
        <taxon>Roseobacteraceae</taxon>
        <taxon>Thalassovita</taxon>
    </lineage>
</organism>
<dbReference type="Proteomes" id="UP000051887">
    <property type="component" value="Unassembled WGS sequence"/>
</dbReference>
<dbReference type="Proteomes" id="UP000051086">
    <property type="component" value="Unassembled WGS sequence"/>
</dbReference>
<evidence type="ECO:0000313" key="3">
    <source>
        <dbReference type="EMBL" id="CUH71850.1"/>
    </source>
</evidence>
<dbReference type="EMBL" id="CYSC01000027">
    <property type="protein sequence ID" value="CUH71850.1"/>
    <property type="molecule type" value="Genomic_DNA"/>
</dbReference>
<reference evidence="3 5" key="1">
    <citation type="submission" date="2015-09" db="EMBL/GenBank/DDBJ databases">
        <authorList>
            <consortium name="Swine Surveillance"/>
        </authorList>
    </citation>
    <scope>NUCLEOTIDE SEQUENCE [LARGE SCALE GENOMIC DNA]</scope>
    <source>
        <strain evidence="3 5">5120</strain>
    </source>
</reference>
<dbReference type="GO" id="GO:0004316">
    <property type="term" value="F:3-oxoacyl-[acyl-carrier-protein] reductase (NADPH) activity"/>
    <property type="evidence" value="ECO:0007669"/>
    <property type="project" value="UniProtKB-EC"/>
</dbReference>
<dbReference type="PRINTS" id="PR00081">
    <property type="entry name" value="GDHRDH"/>
</dbReference>
<protein>
    <submittedName>
        <fullName evidence="3">3-oxoacyl-[acyl-carrier-protein] reductase FabG</fullName>
        <ecNumber evidence="3">1.1.1.100</ecNumber>
    </submittedName>
</protein>
<dbReference type="SUPFAM" id="SSF51735">
    <property type="entry name" value="NAD(P)-binding Rossmann-fold domains"/>
    <property type="match status" value="1"/>
</dbReference>
<dbReference type="Pfam" id="PF13561">
    <property type="entry name" value="adh_short_C2"/>
    <property type="match status" value="1"/>
</dbReference>
<dbReference type="AlphaFoldDB" id="A0A0P1G9M7"/>
<evidence type="ECO:0000313" key="5">
    <source>
        <dbReference type="Proteomes" id="UP000051887"/>
    </source>
</evidence>
<dbReference type="GO" id="GO:0030497">
    <property type="term" value="P:fatty acid elongation"/>
    <property type="evidence" value="ECO:0007669"/>
    <property type="project" value="TreeGrafter"/>
</dbReference>
<evidence type="ECO:0000313" key="4">
    <source>
        <dbReference type="Proteomes" id="UP000051086"/>
    </source>
</evidence>
<dbReference type="InterPro" id="IPR036291">
    <property type="entry name" value="NAD(P)-bd_dom_sf"/>
</dbReference>
<dbReference type="EMBL" id="CYSB01000048">
    <property type="protein sequence ID" value="CUH70220.1"/>
    <property type="molecule type" value="Genomic_DNA"/>
</dbReference>